<accession>A0AC60QQU3</accession>
<keyword evidence="2" id="KW-1185">Reference proteome</keyword>
<dbReference type="EMBL" id="JABSTQ010005188">
    <property type="protein sequence ID" value="KAG0439900.1"/>
    <property type="molecule type" value="Genomic_DNA"/>
</dbReference>
<evidence type="ECO:0000313" key="1">
    <source>
        <dbReference type="EMBL" id="KAG0439900.1"/>
    </source>
</evidence>
<reference evidence="1 2" key="1">
    <citation type="journal article" date="2020" name="Cell">
        <title>Large-Scale Comparative Analyses of Tick Genomes Elucidate Their Genetic Diversity and Vector Capacities.</title>
        <authorList>
            <consortium name="Tick Genome and Microbiome Consortium (TIGMIC)"/>
            <person name="Jia N."/>
            <person name="Wang J."/>
            <person name="Shi W."/>
            <person name="Du L."/>
            <person name="Sun Y."/>
            <person name="Zhan W."/>
            <person name="Jiang J.F."/>
            <person name="Wang Q."/>
            <person name="Zhang B."/>
            <person name="Ji P."/>
            <person name="Bell-Sakyi L."/>
            <person name="Cui X.M."/>
            <person name="Yuan T.T."/>
            <person name="Jiang B.G."/>
            <person name="Yang W.F."/>
            <person name="Lam T.T."/>
            <person name="Chang Q.C."/>
            <person name="Ding S.J."/>
            <person name="Wang X.J."/>
            <person name="Zhu J.G."/>
            <person name="Ruan X.D."/>
            <person name="Zhao L."/>
            <person name="Wei J.T."/>
            <person name="Ye R.Z."/>
            <person name="Que T.C."/>
            <person name="Du C.H."/>
            <person name="Zhou Y.H."/>
            <person name="Cheng J.X."/>
            <person name="Dai P.F."/>
            <person name="Guo W.B."/>
            <person name="Han X.H."/>
            <person name="Huang E.J."/>
            <person name="Li L.F."/>
            <person name="Wei W."/>
            <person name="Gao Y.C."/>
            <person name="Liu J.Z."/>
            <person name="Shao H.Z."/>
            <person name="Wang X."/>
            <person name="Wang C.C."/>
            <person name="Yang T.C."/>
            <person name="Huo Q.B."/>
            <person name="Li W."/>
            <person name="Chen H.Y."/>
            <person name="Chen S.E."/>
            <person name="Zhou L.G."/>
            <person name="Ni X.B."/>
            <person name="Tian J.H."/>
            <person name="Sheng Y."/>
            <person name="Liu T."/>
            <person name="Pan Y.S."/>
            <person name="Xia L.Y."/>
            <person name="Li J."/>
            <person name="Zhao F."/>
            <person name="Cao W.C."/>
        </authorList>
    </citation>
    <scope>NUCLEOTIDE SEQUENCE [LARGE SCALE GENOMIC DNA]</scope>
    <source>
        <strain evidence="1">Iper-2018</strain>
    </source>
</reference>
<protein>
    <submittedName>
        <fullName evidence="1">Uncharacterized protein</fullName>
    </submittedName>
</protein>
<dbReference type="Proteomes" id="UP000805193">
    <property type="component" value="Unassembled WGS sequence"/>
</dbReference>
<comment type="caution">
    <text evidence="1">The sequence shown here is derived from an EMBL/GenBank/DDBJ whole genome shotgun (WGS) entry which is preliminary data.</text>
</comment>
<gene>
    <name evidence="1" type="ORF">HPB47_016473</name>
</gene>
<name>A0AC60QQU3_IXOPE</name>
<organism evidence="1 2">
    <name type="scientific">Ixodes persulcatus</name>
    <name type="common">Taiga tick</name>
    <dbReference type="NCBI Taxonomy" id="34615"/>
    <lineage>
        <taxon>Eukaryota</taxon>
        <taxon>Metazoa</taxon>
        <taxon>Ecdysozoa</taxon>
        <taxon>Arthropoda</taxon>
        <taxon>Chelicerata</taxon>
        <taxon>Arachnida</taxon>
        <taxon>Acari</taxon>
        <taxon>Parasitiformes</taxon>
        <taxon>Ixodida</taxon>
        <taxon>Ixodoidea</taxon>
        <taxon>Ixodidae</taxon>
        <taxon>Ixodinae</taxon>
        <taxon>Ixodes</taxon>
    </lineage>
</organism>
<sequence length="513" mass="57595">MAVIWMIVVEQRYEAGSAMPVPPSYRNERRKKRGPTFLFLPPNRNERHPLHHTAQREKTTTTSACTAGPWGLDDYMDSPRPPDSPFTTLPPEDMNFPALEVTENSPAELGLAGNTGFSFPLPLLLLSHFNPFAPLATLENAQQSEGKSDDPLTASCIASTATEGQKRARSTVQASTASKRSTQERTSARSPPAPWLSRLTVILRPCQPSRILDEPYIKLDESLSSHLRTSLALVQGTRTPDFTTRFLIHSNQLALDVYDPTVRGAFLKIKSLPIRGKEAPFQAYQATGEGQIRGIIQNAGGLTQEQLMASLHCSKCRILNARPLGDNGSAFFTFESTRLPYRIGLRSLTVRVLPYKPKVAVCTTCHRMGHVKERCPNTNNARSTDKGCLKRTELNKKTARRRRPKAPRRIRTTVDNQGRPLHDGRRTEAAWKRERPTTPTAHRHSDFKKFLHRARTSAQETTATAAERKLTFADAVWMANADTATQTINTTQREDLNLLRNREPRASRNRWHK</sequence>
<evidence type="ECO:0000313" key="2">
    <source>
        <dbReference type="Proteomes" id="UP000805193"/>
    </source>
</evidence>
<proteinExistence type="predicted"/>